<dbReference type="GO" id="GO:0060170">
    <property type="term" value="C:ciliary membrane"/>
    <property type="evidence" value="ECO:0007669"/>
    <property type="project" value="TreeGrafter"/>
</dbReference>
<keyword evidence="2" id="KW-0479">Metal-binding</keyword>
<evidence type="ECO:0000256" key="2">
    <source>
        <dbReference type="PIRSR" id="PIRSR606689-2"/>
    </source>
</evidence>
<evidence type="ECO:0000313" key="3">
    <source>
        <dbReference type="EMBL" id="ENN73151.1"/>
    </source>
</evidence>
<dbReference type="GO" id="GO:0097500">
    <property type="term" value="P:receptor localization to non-motile cilium"/>
    <property type="evidence" value="ECO:0007669"/>
    <property type="project" value="TreeGrafter"/>
</dbReference>
<dbReference type="GO" id="GO:0005525">
    <property type="term" value="F:GTP binding"/>
    <property type="evidence" value="ECO:0007669"/>
    <property type="project" value="UniProtKB-KW"/>
</dbReference>
<evidence type="ECO:0000256" key="1">
    <source>
        <dbReference type="PIRSR" id="PIRSR606689-1"/>
    </source>
</evidence>
<dbReference type="SUPFAM" id="SSF52540">
    <property type="entry name" value="P-loop containing nucleoside triphosphate hydrolases"/>
    <property type="match status" value="1"/>
</dbReference>
<feature type="non-terminal residue" evidence="3">
    <location>
        <position position="379"/>
    </location>
</feature>
<dbReference type="PROSITE" id="PS51417">
    <property type="entry name" value="ARF"/>
    <property type="match status" value="1"/>
</dbReference>
<dbReference type="PANTHER" id="PTHR46090:SF2">
    <property type="entry name" value="ADP-RIBOSYLATION FACTOR-LIKE PROTEIN 13B"/>
    <property type="match status" value="1"/>
</dbReference>
<gene>
    <name evidence="3" type="ORF">YQE_10206</name>
</gene>
<keyword evidence="2" id="KW-0460">Magnesium</keyword>
<dbReference type="InterPro" id="IPR006689">
    <property type="entry name" value="Small_GTPase_ARF/SAR"/>
</dbReference>
<dbReference type="SMART" id="SM00178">
    <property type="entry name" value="SAR"/>
    <property type="match status" value="1"/>
</dbReference>
<protein>
    <submittedName>
        <fullName evidence="3">Uncharacterized protein</fullName>
    </submittedName>
</protein>
<feature type="non-terminal residue" evidence="3">
    <location>
        <position position="1"/>
    </location>
</feature>
<dbReference type="Gene3D" id="3.40.50.300">
    <property type="entry name" value="P-loop containing nucleotide triphosphate hydrolases"/>
    <property type="match status" value="1"/>
</dbReference>
<dbReference type="AlphaFoldDB" id="N6TXQ0"/>
<feature type="binding site" evidence="1">
    <location>
        <begin position="9"/>
        <end position="16"/>
    </location>
    <ligand>
        <name>GTP</name>
        <dbReference type="ChEBI" id="CHEBI:37565"/>
    </ligand>
</feature>
<feature type="binding site" evidence="1">
    <location>
        <begin position="111"/>
        <end position="114"/>
    </location>
    <ligand>
        <name>GTP</name>
        <dbReference type="ChEBI" id="CHEBI:37565"/>
    </ligand>
</feature>
<sequence>RRLALLLVGLDNAGKTVAAKGLAGEPIDCPIPTIGFSVIELKHLQYDVKIFDLGGSSNIRAIWCKYFVDVHGVIFVVDSCDETRFHEARGVLEEILSSDKISGKPLLILANKQDQEAALDEIDLIECLHIEELVNRYECPALVQSCCANYNKIDPGIKQGYEWIVNYVDNNYELLNRRVQLDIVEQEIKEKQEMLERLRRIKLERESRLGSVDPNAIQTFSEYASQMNGDAVKDANDLQMADFYPNPEEPKASDHSTSSSITFPEVYYVNSFGAERERPQSAVQIVKRQLQMGAELRRAQSAKTRRNKTAPADPMLNREFIPRRPSRSHAFTISQPDMGPGGDCYPPAVYHGEVEARFELKKLNVKHPARFSGEDGQNG</sequence>
<organism evidence="3">
    <name type="scientific">Dendroctonus ponderosae</name>
    <name type="common">Mountain pine beetle</name>
    <dbReference type="NCBI Taxonomy" id="77166"/>
    <lineage>
        <taxon>Eukaryota</taxon>
        <taxon>Metazoa</taxon>
        <taxon>Ecdysozoa</taxon>
        <taxon>Arthropoda</taxon>
        <taxon>Hexapoda</taxon>
        <taxon>Insecta</taxon>
        <taxon>Pterygota</taxon>
        <taxon>Neoptera</taxon>
        <taxon>Endopterygota</taxon>
        <taxon>Coleoptera</taxon>
        <taxon>Polyphaga</taxon>
        <taxon>Cucujiformia</taxon>
        <taxon>Curculionidae</taxon>
        <taxon>Scolytinae</taxon>
        <taxon>Dendroctonus</taxon>
    </lineage>
</organism>
<dbReference type="Pfam" id="PF00025">
    <property type="entry name" value="Arf"/>
    <property type="match status" value="1"/>
</dbReference>
<feature type="binding site" evidence="2">
    <location>
        <position position="33"/>
    </location>
    <ligand>
        <name>Mg(2+)</name>
        <dbReference type="ChEBI" id="CHEBI:18420"/>
    </ligand>
</feature>
<feature type="binding site" evidence="2">
    <location>
        <position position="16"/>
    </location>
    <ligand>
        <name>Mg(2+)</name>
        <dbReference type="ChEBI" id="CHEBI:18420"/>
    </ligand>
</feature>
<dbReference type="OrthoDB" id="14717at2759"/>
<keyword evidence="1" id="KW-0342">GTP-binding</keyword>
<dbReference type="EMBL" id="KB741178">
    <property type="protein sequence ID" value="ENN73151.1"/>
    <property type="molecule type" value="Genomic_DNA"/>
</dbReference>
<dbReference type="GO" id="GO:0046872">
    <property type="term" value="F:metal ion binding"/>
    <property type="evidence" value="ECO:0007669"/>
    <property type="project" value="UniProtKB-KW"/>
</dbReference>
<dbReference type="PRINTS" id="PR00328">
    <property type="entry name" value="SAR1GTPBP"/>
</dbReference>
<dbReference type="InterPro" id="IPR051995">
    <property type="entry name" value="Ciliary_GTPase"/>
</dbReference>
<dbReference type="OMA" id="NIRAIWC"/>
<reference evidence="3" key="1">
    <citation type="journal article" date="2013" name="Genome Biol.">
        <title>Draft genome of the mountain pine beetle, Dendroctonus ponderosae Hopkins, a major forest pest.</title>
        <authorList>
            <person name="Keeling C.I."/>
            <person name="Yuen M.M."/>
            <person name="Liao N.Y."/>
            <person name="Docking T.R."/>
            <person name="Chan S.K."/>
            <person name="Taylor G.A."/>
            <person name="Palmquist D.L."/>
            <person name="Jackman S.D."/>
            <person name="Nguyen A."/>
            <person name="Li M."/>
            <person name="Henderson H."/>
            <person name="Janes J.K."/>
            <person name="Zhao Y."/>
            <person name="Pandoh P."/>
            <person name="Moore R."/>
            <person name="Sperling F.A."/>
            <person name="Huber D.P."/>
            <person name="Birol I."/>
            <person name="Jones S.J."/>
            <person name="Bohlmann J."/>
        </authorList>
    </citation>
    <scope>NUCLEOTIDE SEQUENCE</scope>
</reference>
<dbReference type="GO" id="GO:1905515">
    <property type="term" value="P:non-motile cilium assembly"/>
    <property type="evidence" value="ECO:0007669"/>
    <property type="project" value="TreeGrafter"/>
</dbReference>
<accession>N6TXQ0</accession>
<dbReference type="GO" id="GO:0097730">
    <property type="term" value="C:non-motile cilium"/>
    <property type="evidence" value="ECO:0007669"/>
    <property type="project" value="TreeGrafter"/>
</dbReference>
<dbReference type="PANTHER" id="PTHR46090">
    <property type="entry name" value="ADP-RIBOSYLATION FACTOR-LIKE PROTEIN 13B"/>
    <property type="match status" value="1"/>
</dbReference>
<proteinExistence type="predicted"/>
<dbReference type="HOGENOM" id="CLU_730704_0_0_1"/>
<feature type="binding site" evidence="1">
    <location>
        <position position="55"/>
    </location>
    <ligand>
        <name>GTP</name>
        <dbReference type="ChEBI" id="CHEBI:37565"/>
    </ligand>
</feature>
<dbReference type="SMART" id="SM00177">
    <property type="entry name" value="ARF"/>
    <property type="match status" value="1"/>
</dbReference>
<dbReference type="GO" id="GO:0003924">
    <property type="term" value="F:GTPase activity"/>
    <property type="evidence" value="ECO:0007669"/>
    <property type="project" value="InterPro"/>
</dbReference>
<dbReference type="InterPro" id="IPR027417">
    <property type="entry name" value="P-loop_NTPase"/>
</dbReference>
<name>N6TXQ0_DENPD</name>
<keyword evidence="1" id="KW-0547">Nucleotide-binding</keyword>